<comment type="caution">
    <text evidence="2">The sequence shown here is derived from an EMBL/GenBank/DDBJ whole genome shotgun (WGS) entry which is preliminary data.</text>
</comment>
<dbReference type="Proteomes" id="UP000004947">
    <property type="component" value="Unassembled WGS sequence"/>
</dbReference>
<name>A6DHZ5_9BACT</name>
<sequence>MIEIKKQLMEVGLSSKEVEVYLSILKMGSSTVMELSYESGVNRCTVYDILESLKKMGLVTQTYKGKRRVFMVQHPESLNLMPRKALDVIGEIMPELNCLYNKAMHKSRIEYHEGYEGIVYANDKLLEVTEKEYYYFGSVEEMTRLIGSRYLEKFVKKRVSLGIWSNAVRIRGKETDLDFMQGDDKNLRRVKYFPRSISEDLAALYVTDSHVFIISSLNEGYSIIIESFELVSLMKTVWNIIWAVAED</sequence>
<dbReference type="AlphaFoldDB" id="A6DHZ5"/>
<dbReference type="SUPFAM" id="SSF46785">
    <property type="entry name" value="Winged helix' DNA-binding domain"/>
    <property type="match status" value="1"/>
</dbReference>
<dbReference type="Pfam" id="PF01978">
    <property type="entry name" value="TrmB"/>
    <property type="match status" value="1"/>
</dbReference>
<evidence type="ECO:0000313" key="2">
    <source>
        <dbReference type="EMBL" id="EDM28649.1"/>
    </source>
</evidence>
<dbReference type="InterPro" id="IPR002831">
    <property type="entry name" value="Tscrpt_reg_TrmB_N"/>
</dbReference>
<dbReference type="EMBL" id="ABCK01000004">
    <property type="protein sequence ID" value="EDM28649.1"/>
    <property type="molecule type" value="Genomic_DNA"/>
</dbReference>
<evidence type="ECO:0000259" key="1">
    <source>
        <dbReference type="Pfam" id="PF01978"/>
    </source>
</evidence>
<gene>
    <name evidence="2" type="ORF">LNTAR_08769</name>
</gene>
<accession>A6DHZ5</accession>
<dbReference type="InterPro" id="IPR051797">
    <property type="entry name" value="TrmB-like"/>
</dbReference>
<feature type="domain" description="Transcription regulator TrmB N-terminal" evidence="1">
    <location>
        <begin position="8"/>
        <end position="71"/>
    </location>
</feature>
<dbReference type="Gene3D" id="1.10.10.10">
    <property type="entry name" value="Winged helix-like DNA-binding domain superfamily/Winged helix DNA-binding domain"/>
    <property type="match status" value="1"/>
</dbReference>
<dbReference type="eggNOG" id="COG1378">
    <property type="taxonomic scope" value="Bacteria"/>
</dbReference>
<dbReference type="PANTHER" id="PTHR34293:SF1">
    <property type="entry name" value="HTH-TYPE TRANSCRIPTIONAL REGULATOR TRMBL2"/>
    <property type="match status" value="1"/>
</dbReference>
<protein>
    <recommendedName>
        <fullName evidence="1">Transcription regulator TrmB N-terminal domain-containing protein</fullName>
    </recommendedName>
</protein>
<dbReference type="InterPro" id="IPR036388">
    <property type="entry name" value="WH-like_DNA-bd_sf"/>
</dbReference>
<reference evidence="2 3" key="1">
    <citation type="journal article" date="2010" name="J. Bacteriol.">
        <title>Genome sequence of Lentisphaera araneosa HTCC2155T, the type species of the order Lentisphaerales in the phylum Lentisphaerae.</title>
        <authorList>
            <person name="Thrash J.C."/>
            <person name="Cho J.C."/>
            <person name="Vergin K.L."/>
            <person name="Morris R.M."/>
            <person name="Giovannoni S.J."/>
        </authorList>
    </citation>
    <scope>NUCLEOTIDE SEQUENCE [LARGE SCALE GENOMIC DNA]</scope>
    <source>
        <strain evidence="2 3">HTCC2155</strain>
    </source>
</reference>
<dbReference type="OrthoDB" id="7960388at2"/>
<dbReference type="RefSeq" id="WP_007277530.1">
    <property type="nucleotide sequence ID" value="NZ_ABCK01000004.1"/>
</dbReference>
<evidence type="ECO:0000313" key="3">
    <source>
        <dbReference type="Proteomes" id="UP000004947"/>
    </source>
</evidence>
<dbReference type="InterPro" id="IPR036390">
    <property type="entry name" value="WH_DNA-bd_sf"/>
</dbReference>
<dbReference type="STRING" id="313628.LNTAR_08769"/>
<dbReference type="PANTHER" id="PTHR34293">
    <property type="entry name" value="HTH-TYPE TRANSCRIPTIONAL REGULATOR TRMBL2"/>
    <property type="match status" value="1"/>
</dbReference>
<proteinExistence type="predicted"/>
<keyword evidence="3" id="KW-1185">Reference proteome</keyword>
<organism evidence="2 3">
    <name type="scientific">Lentisphaera araneosa HTCC2155</name>
    <dbReference type="NCBI Taxonomy" id="313628"/>
    <lineage>
        <taxon>Bacteria</taxon>
        <taxon>Pseudomonadati</taxon>
        <taxon>Lentisphaerota</taxon>
        <taxon>Lentisphaeria</taxon>
        <taxon>Lentisphaerales</taxon>
        <taxon>Lentisphaeraceae</taxon>
        <taxon>Lentisphaera</taxon>
    </lineage>
</organism>